<dbReference type="GO" id="GO:0030246">
    <property type="term" value="F:carbohydrate binding"/>
    <property type="evidence" value="ECO:0007669"/>
    <property type="project" value="InterPro"/>
</dbReference>
<organism evidence="2 3">
    <name type="scientific">Portibacter lacus</name>
    <dbReference type="NCBI Taxonomy" id="1099794"/>
    <lineage>
        <taxon>Bacteria</taxon>
        <taxon>Pseudomonadati</taxon>
        <taxon>Bacteroidota</taxon>
        <taxon>Saprospiria</taxon>
        <taxon>Saprospirales</taxon>
        <taxon>Haliscomenobacteraceae</taxon>
        <taxon>Portibacter</taxon>
    </lineage>
</organism>
<dbReference type="RefSeq" id="WP_235292152.1">
    <property type="nucleotide sequence ID" value="NZ_BSOH01000027.1"/>
</dbReference>
<evidence type="ECO:0000313" key="3">
    <source>
        <dbReference type="Proteomes" id="UP001156666"/>
    </source>
</evidence>
<dbReference type="InterPro" id="IPR026341">
    <property type="entry name" value="T9SS_type_B"/>
</dbReference>
<dbReference type="Pfam" id="PF13585">
    <property type="entry name" value="CHU_C"/>
    <property type="match status" value="1"/>
</dbReference>
<feature type="domain" description="Cohesin" evidence="1">
    <location>
        <begin position="325"/>
        <end position="414"/>
    </location>
</feature>
<comment type="caution">
    <text evidence="2">The sequence shown here is derived from an EMBL/GenBank/DDBJ whole genome shotgun (WGS) entry which is preliminary data.</text>
</comment>
<dbReference type="InterPro" id="IPR025667">
    <property type="entry name" value="SprB_repeat"/>
</dbReference>
<keyword evidence="3" id="KW-1185">Reference proteome</keyword>
<reference evidence="2" key="2">
    <citation type="submission" date="2023-01" db="EMBL/GenBank/DDBJ databases">
        <title>Draft genome sequence of Portibacter lacus strain NBRC 108769.</title>
        <authorList>
            <person name="Sun Q."/>
            <person name="Mori K."/>
        </authorList>
    </citation>
    <scope>NUCLEOTIDE SEQUENCE</scope>
    <source>
        <strain evidence="2">NBRC 108769</strain>
    </source>
</reference>
<dbReference type="Proteomes" id="UP001156666">
    <property type="component" value="Unassembled WGS sequence"/>
</dbReference>
<evidence type="ECO:0000259" key="1">
    <source>
        <dbReference type="Pfam" id="PF00963"/>
    </source>
</evidence>
<protein>
    <recommendedName>
        <fullName evidence="1">Cohesin domain-containing protein</fullName>
    </recommendedName>
</protein>
<dbReference type="Gene3D" id="2.60.40.740">
    <property type="match status" value="2"/>
</dbReference>
<dbReference type="EMBL" id="BSOH01000027">
    <property type="protein sequence ID" value="GLR19174.1"/>
    <property type="molecule type" value="Genomic_DNA"/>
</dbReference>
<dbReference type="SUPFAM" id="SSF49384">
    <property type="entry name" value="Carbohydrate-binding domain"/>
    <property type="match status" value="1"/>
</dbReference>
<evidence type="ECO:0000313" key="2">
    <source>
        <dbReference type="EMBL" id="GLR19174.1"/>
    </source>
</evidence>
<dbReference type="NCBIfam" id="TIGR04131">
    <property type="entry name" value="Bac_Flav_CTERM"/>
    <property type="match status" value="1"/>
</dbReference>
<dbReference type="GO" id="GO:0000272">
    <property type="term" value="P:polysaccharide catabolic process"/>
    <property type="evidence" value="ECO:0007669"/>
    <property type="project" value="InterPro"/>
</dbReference>
<dbReference type="InterPro" id="IPR002102">
    <property type="entry name" value="Cohesin_dom"/>
</dbReference>
<reference evidence="2" key="1">
    <citation type="journal article" date="2014" name="Int. J. Syst. Evol. Microbiol.">
        <title>Complete genome sequence of Corynebacterium casei LMG S-19264T (=DSM 44701T), isolated from a smear-ripened cheese.</title>
        <authorList>
            <consortium name="US DOE Joint Genome Institute (JGI-PGF)"/>
            <person name="Walter F."/>
            <person name="Albersmeier A."/>
            <person name="Kalinowski J."/>
            <person name="Ruckert C."/>
        </authorList>
    </citation>
    <scope>NUCLEOTIDE SEQUENCE</scope>
    <source>
        <strain evidence="2">NBRC 108769</strain>
    </source>
</reference>
<proteinExistence type="predicted"/>
<dbReference type="Pfam" id="PF00963">
    <property type="entry name" value="Cohesin"/>
    <property type="match status" value="1"/>
</dbReference>
<dbReference type="Pfam" id="PF13573">
    <property type="entry name" value="SprB"/>
    <property type="match status" value="2"/>
</dbReference>
<gene>
    <name evidence="2" type="ORF">GCM10007940_37900</name>
</gene>
<name>A0AA37ST66_9BACT</name>
<dbReference type="InterPro" id="IPR008965">
    <property type="entry name" value="CBM2/CBM3_carb-bd_dom_sf"/>
</dbReference>
<sequence length="1525" mass="162467">MSLRGIFGVILFSMFLGMGNAQNIEEVYFELGEKTISTTRCPEDAGDLNLINFDGQSNSTVFPGPIYLCYQDQFTIENQNSVAACADPDPLTIPGIGYAFYKSQPNPGITGPSISNVIADNGLEDNPPPLVANGFYSYRDQVDGEALFFNEGQVQDFFNGGDPEEMWFAPITFDDFAGNTVVENSSSEVNVRPDQAFQVIYLNAVEISNKQTDVGGNPLAGSFQVSGGVAEWDGTNYSDLGIYKVGDIGVRGTILGSGFTHNDVINFTVPEEGDYVIYVEDEKSCGAAMEISFTENDGAVTFNIGSFTDVQGGSQCVSFCVEDFVDINAMQFTISFDPRFLTFNSFSNLNLLFLSEGSFETSSAANGVIRLVWIDQQGLGQNVTDGNCIFDICFDVNDDAPLGGCSDISITGNVIPISVEQQDPDDVNITYPLTVTQNPGEACIDPGADLTALVNTCNAAASSFSGSLTFQVFGGTGPYSYQLIGAFSPTSGSNVMEGSMISIGNLAPGSGYQLSITDATGTNIIIPVTIGNGNPLSVDLTGTDPSCFNFSNGEIQANVNGGTTFSDGSYSYEWSNLIFNNDNIDRLTQGNYSVTVTDANGCSVVGNEFIGTDPINVEINVDAMPTCLESTNGIITATITGGTPNSSGDYNIKWQGDVMATSFDVGDVVTNNQVQGGLIGIQVTDSKSCVWEEFFTIEPEKELEARFEFDRNILCAGDTDASFRVYGEFSDGEAFNLDANNSPTDPAGIKVNGPDHVFFQTLGAGTYSLTLTDEINGCRVDTTFTLIDPEPLITNASAAYPCTSTDGGTIGIDPEGGVMPYTFLWNDGVTDEDRTGLDAGSYEVTVTDANGCTDIRDFTLVQNASFTIEGIIIDNIGCEGNTTGGLEVRIVDGDGSETYLWEGPGGPYNTAKIEDLGPGVYNLTITDAMGCVQTDSREILEGADFTYNVIPTEPTCTNSPDGNLAISVNDPGDYTYVWDHPNDNGSEVLSNIPAGDYFVTVTQVDGCSKVDTLTLTAPNGINIVLDNSNPTLCSYSTDGSATVTASGGVVDNGRYGFIWSSGEEDPLSNNNTSTATNLAAGEQFVVVVDELCFDTLFFTISAPDSLMLDPDSFVQENITCFGDDDGSATLASMGGSGGYLYFWPDQGVDAASVTDLTPGFHRYVLADGNGCITLDSIEILEPDSLVASIADETIDLGCSSDEDGVVFIDVVGGDEISGYNYAWEGAISTSSSASGLGPGEYKVTVTDANGCIDSTSYIIMSPEPITADIPTPAEPICFGDRTCISINEVFGGSGAGFRFSINNGPLMDIDSCANVFAGVYDIAIFDNTGCSFDTTLTIEQPEELILNLGPDIQVDLGDSSTVINVIVEGPNPINALNWEPNTDFGCLNDDCSRIAIFPNKTTLYTVNVEDDQGCTAEDELLVEVIKIVRVFFPNAFSPNGDGFNDYFNAFTGRGIQSIDEFRVFDRWGNEMYQIRNLSPNSGGTDGWDGRANGVDVGPGVYSYYAKVTLIDEEKVLLRGDVTLLR</sequence>
<dbReference type="Gene3D" id="2.60.40.680">
    <property type="match status" value="1"/>
</dbReference>
<accession>A0AA37ST66</accession>